<keyword evidence="31" id="KW-0804">Transcription</keyword>
<evidence type="ECO:0000259" key="41">
    <source>
        <dbReference type="PROSITE" id="PS50188"/>
    </source>
</evidence>
<dbReference type="Gene3D" id="3.40.50.300">
    <property type="entry name" value="P-loop containing nucleotide triphosphate hydrolases"/>
    <property type="match status" value="1"/>
</dbReference>
<keyword evidence="10" id="KW-0217">Developmental protein</keyword>
<evidence type="ECO:0000256" key="30">
    <source>
        <dbReference type="ARBA" id="ARBA00023159"/>
    </source>
</evidence>
<keyword evidence="29" id="KW-0805">Transcription regulation</keyword>
<dbReference type="SMART" id="SM00513">
    <property type="entry name" value="SAP"/>
    <property type="match status" value="1"/>
</dbReference>
<feature type="region of interest" description="Disordered" evidence="40">
    <location>
        <begin position="689"/>
        <end position="718"/>
    </location>
</feature>
<dbReference type="Ensembl" id="ENSEAST00005083254.1">
    <property type="protein sequence ID" value="ENSEASP00005044699.1"/>
    <property type="gene ID" value="ENSEASG00005003017.2"/>
</dbReference>
<dbReference type="Pfam" id="PF02037">
    <property type="entry name" value="SAP"/>
    <property type="match status" value="1"/>
</dbReference>
<evidence type="ECO:0000256" key="17">
    <source>
        <dbReference type="ARBA" id="ARBA00022664"/>
    </source>
</evidence>
<dbReference type="SUPFAM" id="SSF49899">
    <property type="entry name" value="Concanavalin A-like lectins/glucanases"/>
    <property type="match status" value="1"/>
</dbReference>
<evidence type="ECO:0000256" key="20">
    <source>
        <dbReference type="ARBA" id="ARBA00022765"/>
    </source>
</evidence>
<evidence type="ECO:0000313" key="44">
    <source>
        <dbReference type="Proteomes" id="UP000694387"/>
    </source>
</evidence>
<dbReference type="SUPFAM" id="SSF68906">
    <property type="entry name" value="SAP domain"/>
    <property type="match status" value="1"/>
</dbReference>
<keyword evidence="28" id="KW-0007">Acetylation</keyword>
<dbReference type="PROSITE" id="PS50188">
    <property type="entry name" value="B302_SPRY"/>
    <property type="match status" value="1"/>
</dbReference>
<evidence type="ECO:0000256" key="13">
    <source>
        <dbReference type="ARBA" id="ARBA00022491"/>
    </source>
</evidence>
<dbReference type="FunFam" id="3.40.50.300:FF:000376">
    <property type="entry name" value="Putative heterogeneous nuclear ribonucleoprotein U"/>
    <property type="match status" value="1"/>
</dbReference>
<evidence type="ECO:0000256" key="11">
    <source>
        <dbReference type="ARBA" id="ARBA00022481"/>
    </source>
</evidence>
<evidence type="ECO:0000256" key="23">
    <source>
        <dbReference type="ARBA" id="ARBA00022838"/>
    </source>
</evidence>
<feature type="compositionally biased region" description="Low complexity" evidence="40">
    <location>
        <begin position="72"/>
        <end position="81"/>
    </location>
</feature>
<dbReference type="SMART" id="SM00449">
    <property type="entry name" value="SPRY"/>
    <property type="match status" value="1"/>
</dbReference>
<evidence type="ECO:0000256" key="6">
    <source>
        <dbReference type="ARBA" id="ARBA00004463"/>
    </source>
</evidence>
<dbReference type="GO" id="GO:1990841">
    <property type="term" value="F:promoter-specific chromatin binding"/>
    <property type="evidence" value="ECO:0007669"/>
    <property type="project" value="TreeGrafter"/>
</dbReference>
<keyword evidence="44" id="KW-1185">Reference proteome</keyword>
<reference evidence="43" key="2">
    <citation type="submission" date="2025-08" db="UniProtKB">
        <authorList>
            <consortium name="Ensembl"/>
        </authorList>
    </citation>
    <scope>IDENTIFICATION</scope>
</reference>
<dbReference type="GO" id="GO:0030154">
    <property type="term" value="P:cell differentiation"/>
    <property type="evidence" value="ECO:0007669"/>
    <property type="project" value="UniProtKB-KW"/>
</dbReference>
<keyword evidence="30" id="KW-0010">Activator</keyword>
<keyword evidence="21" id="KW-0498">Mitosis</keyword>
<keyword evidence="16" id="KW-0132">Cell division</keyword>
<reference evidence="43" key="3">
    <citation type="submission" date="2025-09" db="UniProtKB">
        <authorList>
            <consortium name="Ensembl"/>
        </authorList>
    </citation>
    <scope>IDENTIFICATION</scope>
</reference>
<dbReference type="Gene3D" id="1.10.720.30">
    <property type="entry name" value="SAP domain"/>
    <property type="match status" value="1"/>
</dbReference>
<keyword evidence="32" id="KW-0508">mRNA splicing</keyword>
<keyword evidence="9" id="KW-0158">Chromosome</keyword>
<organism evidence="43 44">
    <name type="scientific">Equus asinus</name>
    <name type="common">Donkey</name>
    <name type="synonym">Equus africanus asinus</name>
    <dbReference type="NCBI Taxonomy" id="9793"/>
    <lineage>
        <taxon>Eukaryota</taxon>
        <taxon>Metazoa</taxon>
        <taxon>Chordata</taxon>
        <taxon>Craniata</taxon>
        <taxon>Vertebrata</taxon>
        <taxon>Euteleostomi</taxon>
        <taxon>Mammalia</taxon>
        <taxon>Eutheria</taxon>
        <taxon>Laurasiatheria</taxon>
        <taxon>Perissodactyla</taxon>
        <taxon>Equidae</taxon>
        <taxon>Equus</taxon>
    </lineage>
</organism>
<evidence type="ECO:0000256" key="16">
    <source>
        <dbReference type="ARBA" id="ARBA00022618"/>
    </source>
</evidence>
<keyword evidence="34" id="KW-0539">Nucleus</keyword>
<evidence type="ECO:0000256" key="10">
    <source>
        <dbReference type="ARBA" id="ARBA00022473"/>
    </source>
</evidence>
<sequence length="744" mass="81540">MSSSPVNVKKLKVSELKEELKKRRLSDKGLKAELMERLQAALDDEEAGGRPAMEPGNGSLDLGGDSAGRSGAGLEQEAAAGGDDDEEEDEEEEEGIAALDGDQMELGEENGAAGAADAGPMEEEEAASEDENGDDQGFQEGEDELGDEEEGAGDENGHGEQQPQPPAAPQPQPPQQRGAAKEAGGKSGGPTSLFAVTVAPPGARQGQQQAGDNCDLHFKISRDRLSASSLTMESFAFLWAGGRASYGVSKGKVCFEMKVTEKIPVRHLYTKDIDIHEVRIGWSLTTSGMLLGEEEFSYGYSLKGIKTCNCETEDYGEKFDENDVITCFANFESDEVELSYAKNGQDLGIAFKISKEVLAGRPLFPHVLCHNCAVEFNFGQKEKPYFPIPEDYTFIQNVPLEDRVRGPKGPEEKKDCEVVMMIGLPGAGKTTWVTKHAAENPGKYNILGTNTIMDKMMVAGFKKQMADTGKLNTLLQRAPQCLGKFIEIAARKKRNFILDQTNVSAAAQRRKMCLFAGFQRKAVVVCPKDEDYKQRTQKKAEVEGKDLPEHAVLKMKGNFTLPEVAECFDEITYVELQKEEAQKLLEQYKEESKKALPPEKKQNTGSKKSNKNKSGKNQFNRGGGHRGRGGFNMRGGNFRGGAPGNRGGYNRRGNMPQRGGGGGGSGGIGYPYPRGPVFPSRGGYSNRGNYNRGGMPNRGNYNQNFRGRGNNRGYKNQSQGYNQWQQGQFWGQKPWSQHYHQGYY</sequence>
<dbReference type="GO" id="GO:0003723">
    <property type="term" value="F:RNA binding"/>
    <property type="evidence" value="ECO:0007669"/>
    <property type="project" value="UniProtKB-ARBA"/>
</dbReference>
<comment type="subcellular location">
    <subcellularLocation>
        <location evidence="3">Cell surface</location>
    </subcellularLocation>
    <subcellularLocation>
        <location evidence="7">Chromosome</location>
        <location evidence="7">Centromere</location>
        <location evidence="7">Kinetochore</location>
    </subcellularLocation>
    <subcellularLocation>
        <location evidence="4">Cytoplasm</location>
        <location evidence="4">Cytoskeleton</location>
        <location evidence="4">Microtubule organizing center</location>
        <location evidence="4">Centrosome</location>
    </subcellularLocation>
    <subcellularLocation>
        <location evidence="8">Cytoplasm</location>
        <location evidence="8">Cytoskeleton</location>
        <location evidence="8">Spindle pole</location>
    </subcellularLocation>
    <subcellularLocation>
        <location evidence="6">Cytoplasmic granule</location>
    </subcellularLocation>
    <subcellularLocation>
        <location evidence="2">Midbody</location>
    </subcellularLocation>
    <subcellularLocation>
        <location evidence="1">Nucleus matrix</location>
    </subcellularLocation>
    <subcellularLocation>
        <location evidence="5">Nucleus speckle</location>
    </subcellularLocation>
</comment>
<evidence type="ECO:0000256" key="1">
    <source>
        <dbReference type="ARBA" id="ARBA00004109"/>
    </source>
</evidence>
<dbReference type="FunFam" id="1.10.720.30:FF:000004">
    <property type="entry name" value="heterogeneous nuclear ribonucleoprotein U isoform X1"/>
    <property type="match status" value="1"/>
</dbReference>
<evidence type="ECO:0000256" key="14">
    <source>
        <dbReference type="ARBA" id="ARBA00022499"/>
    </source>
</evidence>
<evidence type="ECO:0000256" key="4">
    <source>
        <dbReference type="ARBA" id="ARBA00004300"/>
    </source>
</evidence>
<accession>A0A9L0IUZ1</accession>
<dbReference type="GO" id="GO:0005813">
    <property type="term" value="C:centrosome"/>
    <property type="evidence" value="ECO:0007669"/>
    <property type="project" value="UniProtKB-SubCell"/>
</dbReference>
<keyword evidence="25" id="KW-0832">Ubl conjugation</keyword>
<feature type="compositionally biased region" description="Gly residues" evidence="40">
    <location>
        <begin position="658"/>
        <end position="669"/>
    </location>
</feature>
<dbReference type="GO" id="GO:0016363">
    <property type="term" value="C:nuclear matrix"/>
    <property type="evidence" value="ECO:0007669"/>
    <property type="project" value="UniProtKB-SubCell"/>
</dbReference>
<dbReference type="GO" id="GO:0016607">
    <property type="term" value="C:nuclear speck"/>
    <property type="evidence" value="ECO:0007669"/>
    <property type="project" value="UniProtKB-SubCell"/>
</dbReference>
<evidence type="ECO:0000256" key="32">
    <source>
        <dbReference type="ARBA" id="ARBA00023187"/>
    </source>
</evidence>
<dbReference type="InterPro" id="IPR043136">
    <property type="entry name" value="B30.2/SPRY_sf"/>
</dbReference>
<evidence type="ECO:0000256" key="35">
    <source>
        <dbReference type="ARBA" id="ARBA00023274"/>
    </source>
</evidence>
<evidence type="ECO:0000256" key="22">
    <source>
        <dbReference type="ARBA" id="ARBA00022782"/>
    </source>
</evidence>
<feature type="compositionally biased region" description="Gly residues" evidence="40">
    <location>
        <begin position="629"/>
        <end position="647"/>
    </location>
</feature>
<keyword evidence="33" id="KW-0206">Cytoskeleton</keyword>
<keyword evidence="13" id="KW-0678">Repressor</keyword>
<protein>
    <recommendedName>
        <fullName evidence="38">Heterogeneous nuclear ribonucleoprotein U</fullName>
    </recommendedName>
    <alternativeName>
        <fullName evidence="39">Scaffold-attachment factor A</fullName>
    </alternativeName>
</protein>
<evidence type="ECO:0000256" key="24">
    <source>
        <dbReference type="ARBA" id="ARBA00022840"/>
    </source>
</evidence>
<evidence type="ECO:0000256" key="37">
    <source>
        <dbReference type="ARBA" id="ARBA00023328"/>
    </source>
</evidence>
<feature type="domain" description="B30.2/SPRY" evidence="41">
    <location>
        <begin position="176"/>
        <end position="383"/>
    </location>
</feature>
<evidence type="ECO:0000256" key="2">
    <source>
        <dbReference type="ARBA" id="ARBA00004214"/>
    </source>
</evidence>
<dbReference type="GO" id="GO:0005524">
    <property type="term" value="F:ATP binding"/>
    <property type="evidence" value="ECO:0007669"/>
    <property type="project" value="UniProtKB-KW"/>
</dbReference>
<feature type="compositionally biased region" description="Acidic residues" evidence="40">
    <location>
        <begin position="120"/>
        <end position="134"/>
    </location>
</feature>
<keyword evidence="35" id="KW-0687">Ribonucleoprotein</keyword>
<evidence type="ECO:0000256" key="12">
    <source>
        <dbReference type="ARBA" id="ARBA00022490"/>
    </source>
</evidence>
<dbReference type="Proteomes" id="UP000694387">
    <property type="component" value="Chromosome 30"/>
</dbReference>
<keyword evidence="19" id="KW-0547">Nucleotide-binding</keyword>
<dbReference type="GO" id="GO:0009986">
    <property type="term" value="C:cell surface"/>
    <property type="evidence" value="ECO:0007669"/>
    <property type="project" value="UniProtKB-SubCell"/>
</dbReference>
<evidence type="ECO:0000256" key="36">
    <source>
        <dbReference type="ARBA" id="ARBA00023306"/>
    </source>
</evidence>
<dbReference type="PANTHER" id="PTHR12381:SF11">
    <property type="entry name" value="HETEROGENEOUS NUCLEAR RIBONUCLEOPROTEIN U"/>
    <property type="match status" value="1"/>
</dbReference>
<evidence type="ECO:0000256" key="34">
    <source>
        <dbReference type="ARBA" id="ARBA00023242"/>
    </source>
</evidence>
<dbReference type="InterPro" id="IPR013320">
    <property type="entry name" value="ConA-like_dom_sf"/>
</dbReference>
<keyword evidence="18" id="KW-0747">Spliceosome</keyword>
<feature type="compositionally biased region" description="Acidic residues" evidence="40">
    <location>
        <begin position="140"/>
        <end position="153"/>
    </location>
</feature>
<dbReference type="GO" id="GO:0000776">
    <property type="term" value="C:kinetochore"/>
    <property type="evidence" value="ECO:0007669"/>
    <property type="project" value="UniProtKB-KW"/>
</dbReference>
<evidence type="ECO:0000256" key="21">
    <source>
        <dbReference type="ARBA" id="ARBA00022776"/>
    </source>
</evidence>
<evidence type="ECO:0000259" key="42">
    <source>
        <dbReference type="PROSITE" id="PS50800"/>
    </source>
</evidence>
<evidence type="ECO:0000256" key="5">
    <source>
        <dbReference type="ARBA" id="ARBA00004324"/>
    </source>
</evidence>
<dbReference type="GO" id="GO:0051301">
    <property type="term" value="P:cell division"/>
    <property type="evidence" value="ECO:0007669"/>
    <property type="project" value="UniProtKB-KW"/>
</dbReference>
<evidence type="ECO:0000256" key="26">
    <source>
        <dbReference type="ARBA" id="ARBA00022853"/>
    </source>
</evidence>
<evidence type="ECO:0000256" key="29">
    <source>
        <dbReference type="ARBA" id="ARBA00023015"/>
    </source>
</evidence>
<gene>
    <name evidence="43" type="primary">HNRNPU</name>
</gene>
<evidence type="ECO:0000256" key="9">
    <source>
        <dbReference type="ARBA" id="ARBA00022454"/>
    </source>
</evidence>
<dbReference type="AlphaFoldDB" id="A0A9L0IUZ1"/>
<dbReference type="SUPFAM" id="SSF52540">
    <property type="entry name" value="P-loop containing nucleoside triphosphate hydrolases"/>
    <property type="match status" value="1"/>
</dbReference>
<evidence type="ECO:0000256" key="25">
    <source>
        <dbReference type="ARBA" id="ARBA00022843"/>
    </source>
</evidence>
<dbReference type="InterPro" id="IPR003034">
    <property type="entry name" value="SAP_dom"/>
</dbReference>
<evidence type="ECO:0000256" key="7">
    <source>
        <dbReference type="ARBA" id="ARBA00004629"/>
    </source>
</evidence>
<keyword evidence="26" id="KW-0156">Chromatin regulator</keyword>
<dbReference type="FunFam" id="2.60.120.920:FF:000006">
    <property type="entry name" value="heterogeneous nuclear ribonucleoprotein U isoform X1"/>
    <property type="match status" value="1"/>
</dbReference>
<keyword evidence="11" id="KW-0488">Methylation</keyword>
<evidence type="ECO:0000256" key="3">
    <source>
        <dbReference type="ARBA" id="ARBA00004241"/>
    </source>
</evidence>
<feature type="compositionally biased region" description="Acidic residues" evidence="40">
    <location>
        <begin position="82"/>
        <end position="95"/>
    </location>
</feature>
<dbReference type="Pfam" id="PF00622">
    <property type="entry name" value="SPRY"/>
    <property type="match status" value="1"/>
</dbReference>
<dbReference type="Gene3D" id="2.60.120.920">
    <property type="match status" value="1"/>
</dbReference>
<evidence type="ECO:0000256" key="27">
    <source>
        <dbReference type="ARBA" id="ARBA00022934"/>
    </source>
</evidence>
<evidence type="ECO:0000256" key="40">
    <source>
        <dbReference type="SAM" id="MobiDB-lite"/>
    </source>
</evidence>
<reference evidence="43 44" key="1">
    <citation type="journal article" date="2020" name="Nat. Commun.">
        <title>Donkey genomes provide new insights into domestication and selection for coat color.</title>
        <authorList>
            <person name="Wang"/>
            <person name="C."/>
            <person name="Li"/>
            <person name="H."/>
            <person name="Guo"/>
            <person name="Y."/>
            <person name="Huang"/>
            <person name="J."/>
            <person name="Sun"/>
            <person name="Y."/>
            <person name="Min"/>
            <person name="J."/>
            <person name="Wang"/>
            <person name="J."/>
            <person name="Fang"/>
            <person name="X."/>
            <person name="Zhao"/>
            <person name="Z."/>
            <person name="Wang"/>
            <person name="S."/>
            <person name="Zhang"/>
            <person name="Y."/>
            <person name="Liu"/>
            <person name="Q."/>
            <person name="Jiang"/>
            <person name="Q."/>
            <person name="Wang"/>
            <person name="X."/>
            <person name="Guo"/>
            <person name="Y."/>
            <person name="Yang"/>
            <person name="C."/>
            <person name="Wang"/>
            <person name="Y."/>
            <person name="Tian"/>
            <person name="F."/>
            <person name="Zhuang"/>
            <person name="G."/>
            <person name="Fan"/>
            <person name="Y."/>
            <person name="Gao"/>
            <person name="Q."/>
            <person name="Li"/>
            <person name="Y."/>
            <person name="Ju"/>
            <person name="Z."/>
            <person name="Li"/>
            <person name="J."/>
            <person name="Li"/>
            <person name="R."/>
            <person name="Hou"/>
            <person name="M."/>
            <person name="Yang"/>
            <person name="G."/>
            <person name="Liu"/>
            <person name="G."/>
            <person name="Liu"/>
            <person name="W."/>
            <person name="Guo"/>
            <person name="J."/>
            <person name="Pan"/>
            <person name="S."/>
            <person name="Fan"/>
            <person name="G."/>
            <person name="Zhang"/>
            <person name="W."/>
            <person name="Zhang"/>
            <person name="R."/>
            <person name="Yu"/>
            <person name="J."/>
            <person name="Zhang"/>
            <person name="X."/>
            <person name="Yin"/>
            <person name="Q."/>
            <person name="Ji"/>
            <person name="C."/>
            <person name="Jin"/>
            <person name="Y."/>
            <person name="Yue"/>
            <person name="G."/>
            <person name="Liu"/>
            <person name="M."/>
            <person name="Xu"/>
            <person name="J."/>
            <person name="Liu"/>
            <person name="S."/>
            <person name="Jordana"/>
            <person name="J."/>
            <person name="Noce"/>
            <person name="A."/>
            <person name="Amills"/>
            <person name="M."/>
            <person name="Wu"/>
            <person name="D.D."/>
            <person name="Li"/>
            <person name="S."/>
            <person name="Zhou"/>
            <person name="X. and Zhong"/>
            <person name="J."/>
        </authorList>
    </citation>
    <scope>NUCLEOTIDE SEQUENCE [LARGE SCALE GENOMIC DNA]</scope>
</reference>
<feature type="domain" description="SAP" evidence="42">
    <location>
        <begin position="8"/>
        <end position="42"/>
    </location>
</feature>
<dbReference type="InterPro" id="IPR001870">
    <property type="entry name" value="B30.2/SPRY"/>
</dbReference>
<keyword evidence="20" id="KW-0013">ADP-ribosylation</keyword>
<dbReference type="GO" id="GO:0005681">
    <property type="term" value="C:spliceosomal complex"/>
    <property type="evidence" value="ECO:0007669"/>
    <property type="project" value="UniProtKB-KW"/>
</dbReference>
<keyword evidence="12" id="KW-0963">Cytoplasm</keyword>
<evidence type="ECO:0000256" key="31">
    <source>
        <dbReference type="ARBA" id="ARBA00023163"/>
    </source>
</evidence>
<dbReference type="InterPro" id="IPR035778">
    <property type="entry name" value="SPRY_hnRNP_U"/>
</dbReference>
<dbReference type="InterPro" id="IPR036361">
    <property type="entry name" value="SAP_dom_sf"/>
</dbReference>
<dbReference type="PANTHER" id="PTHR12381">
    <property type="entry name" value="HETEROGENEOUS NUCLEAR RIBONUCLEOPROTEIN U FAMILY MEMBER"/>
    <property type="match status" value="1"/>
</dbReference>
<keyword evidence="14" id="KW-1017">Isopeptide bond</keyword>
<name>A0A9L0IUZ1_EQUAS</name>
<keyword evidence="23" id="KW-0995">Kinetochore</keyword>
<evidence type="ECO:0000256" key="15">
    <source>
        <dbReference type="ARBA" id="ARBA00022553"/>
    </source>
</evidence>
<keyword evidence="27" id="KW-0164">Citrullination</keyword>
<keyword evidence="24" id="KW-0067">ATP-binding</keyword>
<dbReference type="GO" id="GO:0000922">
    <property type="term" value="C:spindle pole"/>
    <property type="evidence" value="ECO:0007669"/>
    <property type="project" value="UniProtKB-SubCell"/>
</dbReference>
<evidence type="ECO:0000256" key="39">
    <source>
        <dbReference type="ARBA" id="ARBA00083838"/>
    </source>
</evidence>
<dbReference type="GO" id="GO:0030496">
    <property type="term" value="C:midbody"/>
    <property type="evidence" value="ECO:0007669"/>
    <property type="project" value="UniProtKB-SubCell"/>
</dbReference>
<dbReference type="CDD" id="cd12884">
    <property type="entry name" value="SPRY_hnRNP"/>
    <property type="match status" value="1"/>
</dbReference>
<keyword evidence="17" id="KW-0507">mRNA processing</keyword>
<dbReference type="PROSITE" id="PS50800">
    <property type="entry name" value="SAP"/>
    <property type="match status" value="1"/>
</dbReference>
<dbReference type="GO" id="GO:0006325">
    <property type="term" value="P:chromatin organization"/>
    <property type="evidence" value="ECO:0007669"/>
    <property type="project" value="UniProtKB-KW"/>
</dbReference>
<evidence type="ECO:0000256" key="28">
    <source>
        <dbReference type="ARBA" id="ARBA00022990"/>
    </source>
</evidence>
<evidence type="ECO:0000256" key="38">
    <source>
        <dbReference type="ARBA" id="ARBA00073300"/>
    </source>
</evidence>
<evidence type="ECO:0000256" key="33">
    <source>
        <dbReference type="ARBA" id="ARBA00023212"/>
    </source>
</evidence>
<keyword evidence="15" id="KW-0597">Phosphoprotein</keyword>
<evidence type="ECO:0000256" key="18">
    <source>
        <dbReference type="ARBA" id="ARBA00022728"/>
    </source>
</evidence>
<dbReference type="InterPro" id="IPR027417">
    <property type="entry name" value="P-loop_NTPase"/>
</dbReference>
<feature type="compositionally biased region" description="Basic and acidic residues" evidence="40">
    <location>
        <begin position="590"/>
        <end position="602"/>
    </location>
</feature>
<feature type="region of interest" description="Disordered" evidence="40">
    <location>
        <begin position="590"/>
        <end position="674"/>
    </location>
</feature>
<keyword evidence="36" id="KW-0131">Cell cycle</keyword>
<proteinExistence type="predicted"/>
<feature type="compositionally biased region" description="Pro residues" evidence="40">
    <location>
        <begin position="163"/>
        <end position="174"/>
    </location>
</feature>
<keyword evidence="22" id="KW-0221">Differentiation</keyword>
<dbReference type="GO" id="GO:0000380">
    <property type="term" value="P:alternative mRNA splicing, via spliceosome"/>
    <property type="evidence" value="ECO:0007669"/>
    <property type="project" value="TreeGrafter"/>
</dbReference>
<dbReference type="GeneTree" id="ENSGT00940000156546"/>
<feature type="compositionally biased region" description="Low complexity" evidence="40">
    <location>
        <begin position="109"/>
        <end position="119"/>
    </location>
</feature>
<evidence type="ECO:0000256" key="8">
    <source>
        <dbReference type="ARBA" id="ARBA00004647"/>
    </source>
</evidence>
<evidence type="ECO:0000256" key="19">
    <source>
        <dbReference type="ARBA" id="ARBA00022741"/>
    </source>
</evidence>
<dbReference type="InterPro" id="IPR003877">
    <property type="entry name" value="SPRY_dom"/>
</dbReference>
<dbReference type="Pfam" id="PF13671">
    <property type="entry name" value="AAA_33"/>
    <property type="match status" value="1"/>
</dbReference>
<keyword evidence="37" id="KW-0137">Centromere</keyword>
<feature type="region of interest" description="Disordered" evidence="40">
    <location>
        <begin position="41"/>
        <end position="196"/>
    </location>
</feature>
<evidence type="ECO:0000313" key="43">
    <source>
        <dbReference type="Ensembl" id="ENSEASP00005044699.1"/>
    </source>
</evidence>
<dbReference type="GO" id="GO:0045944">
    <property type="term" value="P:positive regulation of transcription by RNA polymerase II"/>
    <property type="evidence" value="ECO:0007669"/>
    <property type="project" value="TreeGrafter"/>
</dbReference>